<evidence type="ECO:0000256" key="5">
    <source>
        <dbReference type="ARBA" id="ARBA00022605"/>
    </source>
</evidence>
<keyword evidence="5 9" id="KW-0028">Amino-acid biosynthesis</keyword>
<comment type="similarity">
    <text evidence="9">Belongs to the TrpF family.</text>
</comment>
<dbReference type="OrthoDB" id="9786954at2"/>
<evidence type="ECO:0000259" key="10">
    <source>
        <dbReference type="Pfam" id="PF00697"/>
    </source>
</evidence>
<keyword evidence="7 9" id="KW-0057">Aromatic amino acid biosynthesis</keyword>
<proteinExistence type="inferred from homology"/>
<name>Q1ISJ0_KORVE</name>
<dbReference type="AlphaFoldDB" id="Q1ISJ0"/>
<evidence type="ECO:0000256" key="6">
    <source>
        <dbReference type="ARBA" id="ARBA00022822"/>
    </source>
</evidence>
<evidence type="ECO:0000313" key="11">
    <source>
        <dbReference type="EMBL" id="ABF40160.1"/>
    </source>
</evidence>
<dbReference type="InterPro" id="IPR044643">
    <property type="entry name" value="TrpF_fam"/>
</dbReference>
<dbReference type="Pfam" id="PF00697">
    <property type="entry name" value="PRAI"/>
    <property type="match status" value="1"/>
</dbReference>
<evidence type="ECO:0000256" key="2">
    <source>
        <dbReference type="ARBA" id="ARBA00004664"/>
    </source>
</evidence>
<dbReference type="eggNOG" id="COG0135">
    <property type="taxonomic scope" value="Bacteria"/>
</dbReference>
<sequence length="221" mass="23866">MWIKVCGTTNLDDAKLAVELGANALGFIFAPSPRRVSPFEASKITAQVDPKVETIGVFINQAPSVILDTARRAGISGVQLHGEEDPGSVRNLLALALREKTPLKVYKAVHMSTIDNSFAWDAESSKMLAGMVLDSGTPIQRGGTGRTFDWNEAAPLVRVLSRRTKIIIAGGLNAQNVTRAISLFEPYGLDVVSGVESEPGKKDPAKLRAFFEAVHEAVQRR</sequence>
<dbReference type="KEGG" id="aba:Acid345_1157"/>
<dbReference type="PANTHER" id="PTHR42894:SF1">
    <property type="entry name" value="N-(5'-PHOSPHORIBOSYL)ANTHRANILATE ISOMERASE"/>
    <property type="match status" value="1"/>
</dbReference>
<dbReference type="HOGENOM" id="CLU_076364_2_0_0"/>
<reference evidence="11 12" key="1">
    <citation type="journal article" date="2009" name="Appl. Environ. Microbiol.">
        <title>Three genomes from the phylum Acidobacteria provide insight into the lifestyles of these microorganisms in soils.</title>
        <authorList>
            <person name="Ward N.L."/>
            <person name="Challacombe J.F."/>
            <person name="Janssen P.H."/>
            <person name="Henrissat B."/>
            <person name="Coutinho P.M."/>
            <person name="Wu M."/>
            <person name="Xie G."/>
            <person name="Haft D.H."/>
            <person name="Sait M."/>
            <person name="Badger J."/>
            <person name="Barabote R.D."/>
            <person name="Bradley B."/>
            <person name="Brettin T.S."/>
            <person name="Brinkac L.M."/>
            <person name="Bruce D."/>
            <person name="Creasy T."/>
            <person name="Daugherty S.C."/>
            <person name="Davidsen T.M."/>
            <person name="DeBoy R.T."/>
            <person name="Detter J.C."/>
            <person name="Dodson R.J."/>
            <person name="Durkin A.S."/>
            <person name="Ganapathy A."/>
            <person name="Gwinn-Giglio M."/>
            <person name="Han C.S."/>
            <person name="Khouri H."/>
            <person name="Kiss H."/>
            <person name="Kothari S.P."/>
            <person name="Madupu R."/>
            <person name="Nelson K.E."/>
            <person name="Nelson W.C."/>
            <person name="Paulsen I."/>
            <person name="Penn K."/>
            <person name="Ren Q."/>
            <person name="Rosovitz M.J."/>
            <person name="Selengut J.D."/>
            <person name="Shrivastava S."/>
            <person name="Sullivan S.A."/>
            <person name="Tapia R."/>
            <person name="Thompson L.S."/>
            <person name="Watkins K.L."/>
            <person name="Yang Q."/>
            <person name="Yu C."/>
            <person name="Zafar N."/>
            <person name="Zhou L."/>
            <person name="Kuske C.R."/>
        </authorList>
    </citation>
    <scope>NUCLEOTIDE SEQUENCE [LARGE SCALE GENOMIC DNA]</scope>
    <source>
        <strain evidence="11 12">Ellin345</strain>
    </source>
</reference>
<dbReference type="EMBL" id="CP000360">
    <property type="protein sequence ID" value="ABF40160.1"/>
    <property type="molecule type" value="Genomic_DNA"/>
</dbReference>
<dbReference type="InterPro" id="IPR011060">
    <property type="entry name" value="RibuloseP-bd_barrel"/>
</dbReference>
<protein>
    <recommendedName>
        <fullName evidence="4 9">N-(5'-phosphoribosyl)anthranilate isomerase</fullName>
        <shortName evidence="9">PRAI</shortName>
        <ecNumber evidence="3 9">5.3.1.24</ecNumber>
    </recommendedName>
</protein>
<dbReference type="EC" id="5.3.1.24" evidence="3 9"/>
<keyword evidence="6 9" id="KW-0822">Tryptophan biosynthesis</keyword>
<comment type="catalytic activity">
    <reaction evidence="1 9">
        <text>N-(5-phospho-beta-D-ribosyl)anthranilate = 1-(2-carboxyphenylamino)-1-deoxy-D-ribulose 5-phosphate</text>
        <dbReference type="Rhea" id="RHEA:21540"/>
        <dbReference type="ChEBI" id="CHEBI:18277"/>
        <dbReference type="ChEBI" id="CHEBI:58613"/>
        <dbReference type="EC" id="5.3.1.24"/>
    </reaction>
</comment>
<gene>
    <name evidence="9" type="primary">trpF</name>
    <name evidence="11" type="ordered locus">Acid345_1157</name>
</gene>
<dbReference type="STRING" id="204669.Acid345_1157"/>
<dbReference type="PANTHER" id="PTHR42894">
    <property type="entry name" value="N-(5'-PHOSPHORIBOSYL)ANTHRANILATE ISOMERASE"/>
    <property type="match status" value="1"/>
</dbReference>
<evidence type="ECO:0000256" key="8">
    <source>
        <dbReference type="ARBA" id="ARBA00023235"/>
    </source>
</evidence>
<keyword evidence="8 9" id="KW-0413">Isomerase</keyword>
<evidence type="ECO:0000256" key="3">
    <source>
        <dbReference type="ARBA" id="ARBA00012572"/>
    </source>
</evidence>
<evidence type="ECO:0000256" key="1">
    <source>
        <dbReference type="ARBA" id="ARBA00001164"/>
    </source>
</evidence>
<evidence type="ECO:0000256" key="9">
    <source>
        <dbReference type="HAMAP-Rule" id="MF_00135"/>
    </source>
</evidence>
<dbReference type="GO" id="GO:0004640">
    <property type="term" value="F:phosphoribosylanthranilate isomerase activity"/>
    <property type="evidence" value="ECO:0007669"/>
    <property type="project" value="UniProtKB-UniRule"/>
</dbReference>
<dbReference type="Proteomes" id="UP000002432">
    <property type="component" value="Chromosome"/>
</dbReference>
<dbReference type="GO" id="GO:0000162">
    <property type="term" value="P:L-tryptophan biosynthetic process"/>
    <property type="evidence" value="ECO:0007669"/>
    <property type="project" value="UniProtKB-UniRule"/>
</dbReference>
<evidence type="ECO:0000313" key="12">
    <source>
        <dbReference type="Proteomes" id="UP000002432"/>
    </source>
</evidence>
<dbReference type="EnsemblBacteria" id="ABF40160">
    <property type="protein sequence ID" value="ABF40160"/>
    <property type="gene ID" value="Acid345_1157"/>
</dbReference>
<dbReference type="SUPFAM" id="SSF51366">
    <property type="entry name" value="Ribulose-phoshate binding barrel"/>
    <property type="match status" value="1"/>
</dbReference>
<dbReference type="UniPathway" id="UPA00035">
    <property type="reaction ID" value="UER00042"/>
</dbReference>
<organism evidence="11 12">
    <name type="scientific">Koribacter versatilis (strain Ellin345)</name>
    <dbReference type="NCBI Taxonomy" id="204669"/>
    <lineage>
        <taxon>Bacteria</taxon>
        <taxon>Pseudomonadati</taxon>
        <taxon>Acidobacteriota</taxon>
        <taxon>Terriglobia</taxon>
        <taxon>Terriglobales</taxon>
        <taxon>Candidatus Korobacteraceae</taxon>
        <taxon>Candidatus Korobacter</taxon>
    </lineage>
</organism>
<evidence type="ECO:0000256" key="7">
    <source>
        <dbReference type="ARBA" id="ARBA00023141"/>
    </source>
</evidence>
<dbReference type="CDD" id="cd00405">
    <property type="entry name" value="PRAI"/>
    <property type="match status" value="1"/>
</dbReference>
<dbReference type="InterPro" id="IPR013785">
    <property type="entry name" value="Aldolase_TIM"/>
</dbReference>
<keyword evidence="12" id="KW-1185">Reference proteome</keyword>
<comment type="pathway">
    <text evidence="2 9">Amino-acid biosynthesis; L-tryptophan biosynthesis; L-tryptophan from chorismate: step 3/5.</text>
</comment>
<dbReference type="Gene3D" id="3.20.20.70">
    <property type="entry name" value="Aldolase class I"/>
    <property type="match status" value="1"/>
</dbReference>
<evidence type="ECO:0000256" key="4">
    <source>
        <dbReference type="ARBA" id="ARBA00022272"/>
    </source>
</evidence>
<dbReference type="InterPro" id="IPR001240">
    <property type="entry name" value="PRAI_dom"/>
</dbReference>
<dbReference type="HAMAP" id="MF_00135">
    <property type="entry name" value="PRAI"/>
    <property type="match status" value="1"/>
</dbReference>
<accession>Q1ISJ0</accession>
<dbReference type="RefSeq" id="WP_011521962.1">
    <property type="nucleotide sequence ID" value="NC_008009.1"/>
</dbReference>
<feature type="domain" description="N-(5'phosphoribosyl) anthranilate isomerase (PRAI)" evidence="10">
    <location>
        <begin position="4"/>
        <end position="212"/>
    </location>
</feature>